<evidence type="ECO:0000256" key="7">
    <source>
        <dbReference type="ARBA" id="ARBA00049663"/>
    </source>
</evidence>
<keyword evidence="2" id="KW-0813">Transport</keyword>
<name>A0A3N0BQU5_9SPHI</name>
<evidence type="ECO:0000256" key="8">
    <source>
        <dbReference type="SAM" id="Phobius"/>
    </source>
</evidence>
<feature type="transmembrane region" description="Helical" evidence="8">
    <location>
        <begin position="329"/>
        <end position="357"/>
    </location>
</feature>
<dbReference type="EMBL" id="RBEE01000042">
    <property type="protein sequence ID" value="RNL51150.1"/>
    <property type="molecule type" value="Genomic_DNA"/>
</dbReference>
<evidence type="ECO:0000313" key="10">
    <source>
        <dbReference type="Proteomes" id="UP000274046"/>
    </source>
</evidence>
<comment type="subcellular location">
    <subcellularLocation>
        <location evidence="1">Cell membrane</location>
        <topology evidence="1">Multi-pass membrane protein</topology>
    </subcellularLocation>
</comment>
<keyword evidence="3" id="KW-1003">Cell membrane</keyword>
<evidence type="ECO:0000256" key="2">
    <source>
        <dbReference type="ARBA" id="ARBA00022448"/>
    </source>
</evidence>
<dbReference type="GO" id="GO:0005886">
    <property type="term" value="C:plasma membrane"/>
    <property type="evidence" value="ECO:0007669"/>
    <property type="project" value="UniProtKB-SubCell"/>
</dbReference>
<sequence length="429" mass="45051">MSLLIVLAGIVLLFILIIKKLNPMIALLFVAILTGLFLGMPAAKVMGSVSNGIGSTLGSMVMVLALGAMMGKLIEDSDSAKKIVFILIKLFGQKNIQWAVLLTGLLVGIPLFYNAGFVVLIPLVFAIASATGLSKLYIGIPMAAALSVTHGFLPPHPGPVALAAIFHADLGKTLIFGLGLSIPIAIIAGIYFPRLIIKNENAGSSKTFVLTEDENLPSGLKSFSTALLPVLLIVAGTLGVTFTNPYFSKPVFVFLADPTAALLIAVLITVFVQEVSMSKAMESCVEGVKSIAMIILIIAAGGAFKQILVDSGVGETVKTLTANLNLSPLFLAWLITASLRVTLGSATVAALTASGIVLPLIGTGASPELMVLAVGAGSLMFSHVNDTGFWMFKEYFNLTLKETFKTWTMMESIVSIAGLLGVLLINHFV</sequence>
<evidence type="ECO:0000256" key="1">
    <source>
        <dbReference type="ARBA" id="ARBA00004651"/>
    </source>
</evidence>
<reference evidence="9 10" key="1">
    <citation type="submission" date="2018-10" db="EMBL/GenBank/DDBJ databases">
        <title>Genome sequencing of Pedobacter jejuensis TNB23.</title>
        <authorList>
            <person name="Cho Y.-J."/>
            <person name="Cho A."/>
            <person name="Kim O.-S."/>
        </authorList>
    </citation>
    <scope>NUCLEOTIDE SEQUENCE [LARGE SCALE GENOMIC DNA]</scope>
    <source>
        <strain evidence="9 10">TNB23</strain>
    </source>
</reference>
<dbReference type="AlphaFoldDB" id="A0A3N0BQU5"/>
<organism evidence="9 10">
    <name type="scientific">Pedobacter jejuensis</name>
    <dbReference type="NCBI Taxonomy" id="1268550"/>
    <lineage>
        <taxon>Bacteria</taxon>
        <taxon>Pseudomonadati</taxon>
        <taxon>Bacteroidota</taxon>
        <taxon>Sphingobacteriia</taxon>
        <taxon>Sphingobacteriales</taxon>
        <taxon>Sphingobacteriaceae</taxon>
        <taxon>Pedobacter</taxon>
    </lineage>
</organism>
<feature type="transmembrane region" description="Helical" evidence="8">
    <location>
        <begin position="369"/>
        <end position="392"/>
    </location>
</feature>
<keyword evidence="4 8" id="KW-0812">Transmembrane</keyword>
<dbReference type="RefSeq" id="WP_123206772.1">
    <property type="nucleotide sequence ID" value="NZ_RBEE01000042.1"/>
</dbReference>
<dbReference type="PANTHER" id="PTHR30354">
    <property type="entry name" value="GNT FAMILY GLUCONATE TRANSPORTER"/>
    <property type="match status" value="1"/>
</dbReference>
<feature type="transmembrane region" description="Helical" evidence="8">
    <location>
        <begin position="291"/>
        <end position="309"/>
    </location>
</feature>
<feature type="transmembrane region" description="Helical" evidence="8">
    <location>
        <begin position="52"/>
        <end position="71"/>
    </location>
</feature>
<keyword evidence="10" id="KW-1185">Reference proteome</keyword>
<dbReference type="Pfam" id="PF02447">
    <property type="entry name" value="GntP_permease"/>
    <property type="match status" value="1"/>
</dbReference>
<dbReference type="OrthoDB" id="9787129at2"/>
<evidence type="ECO:0000256" key="6">
    <source>
        <dbReference type="ARBA" id="ARBA00023136"/>
    </source>
</evidence>
<keyword evidence="6 8" id="KW-0472">Membrane</keyword>
<feature type="transmembrane region" description="Helical" evidence="8">
    <location>
        <begin position="252"/>
        <end position="271"/>
    </location>
</feature>
<dbReference type="NCBIfam" id="TIGR00791">
    <property type="entry name" value="gntP"/>
    <property type="match status" value="1"/>
</dbReference>
<keyword evidence="5 8" id="KW-1133">Transmembrane helix</keyword>
<gene>
    <name evidence="9" type="ORF">D7004_15630</name>
</gene>
<proteinExistence type="inferred from homology"/>
<feature type="transmembrane region" description="Helical" evidence="8">
    <location>
        <begin position="21"/>
        <end position="40"/>
    </location>
</feature>
<feature type="transmembrane region" description="Helical" evidence="8">
    <location>
        <begin position="404"/>
        <end position="425"/>
    </location>
</feature>
<comment type="caution">
    <text evidence="9">The sequence shown here is derived from an EMBL/GenBank/DDBJ whole genome shotgun (WGS) entry which is preliminary data.</text>
</comment>
<dbReference type="InterPro" id="IPR003474">
    <property type="entry name" value="Glcn_transporter"/>
</dbReference>
<dbReference type="PIRSF" id="PIRSF002746">
    <property type="entry name" value="Gluconate_transporter"/>
    <property type="match status" value="1"/>
</dbReference>
<evidence type="ECO:0000256" key="5">
    <source>
        <dbReference type="ARBA" id="ARBA00022989"/>
    </source>
</evidence>
<dbReference type="PANTHER" id="PTHR30354:SF22">
    <property type="entry name" value="HIGH-AFFINITY GLUCONATE TRANSPORTER"/>
    <property type="match status" value="1"/>
</dbReference>
<dbReference type="GO" id="GO:0015128">
    <property type="term" value="F:gluconate transmembrane transporter activity"/>
    <property type="evidence" value="ECO:0007669"/>
    <property type="project" value="InterPro"/>
</dbReference>
<feature type="transmembrane region" description="Helical" evidence="8">
    <location>
        <begin position="226"/>
        <end position="246"/>
    </location>
</feature>
<comment type="similarity">
    <text evidence="7">Belongs to the GntP permease family.</text>
</comment>
<evidence type="ECO:0000313" key="9">
    <source>
        <dbReference type="EMBL" id="RNL51150.1"/>
    </source>
</evidence>
<dbReference type="Proteomes" id="UP000274046">
    <property type="component" value="Unassembled WGS sequence"/>
</dbReference>
<accession>A0A3N0BQU5</accession>
<evidence type="ECO:0000256" key="3">
    <source>
        <dbReference type="ARBA" id="ARBA00022475"/>
    </source>
</evidence>
<protein>
    <submittedName>
        <fullName evidence="9">Gluconate permease</fullName>
    </submittedName>
</protein>
<evidence type="ECO:0000256" key="4">
    <source>
        <dbReference type="ARBA" id="ARBA00022692"/>
    </source>
</evidence>
<feature type="transmembrane region" description="Helical" evidence="8">
    <location>
        <begin position="173"/>
        <end position="192"/>
    </location>
</feature>